<dbReference type="AlphaFoldDB" id="A0A195BS49"/>
<organism evidence="1 2">
    <name type="scientific">Atta colombica</name>
    <dbReference type="NCBI Taxonomy" id="520822"/>
    <lineage>
        <taxon>Eukaryota</taxon>
        <taxon>Metazoa</taxon>
        <taxon>Ecdysozoa</taxon>
        <taxon>Arthropoda</taxon>
        <taxon>Hexapoda</taxon>
        <taxon>Insecta</taxon>
        <taxon>Pterygota</taxon>
        <taxon>Neoptera</taxon>
        <taxon>Endopterygota</taxon>
        <taxon>Hymenoptera</taxon>
        <taxon>Apocrita</taxon>
        <taxon>Aculeata</taxon>
        <taxon>Formicoidea</taxon>
        <taxon>Formicidae</taxon>
        <taxon>Myrmicinae</taxon>
        <taxon>Atta</taxon>
    </lineage>
</organism>
<gene>
    <name evidence="1" type="ORF">ALC53_02169</name>
</gene>
<dbReference type="EMBL" id="KQ976417">
    <property type="protein sequence ID" value="KYM89857.1"/>
    <property type="molecule type" value="Genomic_DNA"/>
</dbReference>
<sequence>MNGPSCRSRDERTTAMIVNERTRAVEGLEGRNGNARFAKMVAGWRPRVNVVAAQVIRRLTD</sequence>
<dbReference type="Proteomes" id="UP000078540">
    <property type="component" value="Unassembled WGS sequence"/>
</dbReference>
<accession>A0A195BS49</accession>
<proteinExistence type="predicted"/>
<evidence type="ECO:0000313" key="2">
    <source>
        <dbReference type="Proteomes" id="UP000078540"/>
    </source>
</evidence>
<evidence type="ECO:0000313" key="1">
    <source>
        <dbReference type="EMBL" id="KYM89857.1"/>
    </source>
</evidence>
<protein>
    <submittedName>
        <fullName evidence="1">Uncharacterized protein</fullName>
    </submittedName>
</protein>
<reference evidence="1 2" key="1">
    <citation type="submission" date="2015-09" db="EMBL/GenBank/DDBJ databases">
        <title>Atta colombica WGS genome.</title>
        <authorList>
            <person name="Nygaard S."/>
            <person name="Hu H."/>
            <person name="Boomsma J."/>
            <person name="Zhang G."/>
        </authorList>
    </citation>
    <scope>NUCLEOTIDE SEQUENCE [LARGE SCALE GENOMIC DNA]</scope>
    <source>
        <strain evidence="1">Treedump-2</strain>
        <tissue evidence="1">Whole body</tissue>
    </source>
</reference>
<keyword evidence="2" id="KW-1185">Reference proteome</keyword>
<name>A0A195BS49_9HYME</name>